<organism evidence="2 3">
    <name type="scientific">Nonomuraea mesophila</name>
    <dbReference type="NCBI Taxonomy" id="2530382"/>
    <lineage>
        <taxon>Bacteria</taxon>
        <taxon>Bacillati</taxon>
        <taxon>Actinomycetota</taxon>
        <taxon>Actinomycetes</taxon>
        <taxon>Streptosporangiales</taxon>
        <taxon>Streptosporangiaceae</taxon>
        <taxon>Nonomuraea</taxon>
    </lineage>
</organism>
<evidence type="ECO:0000313" key="3">
    <source>
        <dbReference type="Proteomes" id="UP000295136"/>
    </source>
</evidence>
<dbReference type="AlphaFoldDB" id="A0A4R5EVR1"/>
<keyword evidence="3" id="KW-1185">Reference proteome</keyword>
<accession>A0A4R5EVR1</accession>
<feature type="region of interest" description="Disordered" evidence="1">
    <location>
        <begin position="1"/>
        <end position="39"/>
    </location>
</feature>
<comment type="caution">
    <text evidence="2">The sequence shown here is derived from an EMBL/GenBank/DDBJ whole genome shotgun (WGS) entry which is preliminary data.</text>
</comment>
<evidence type="ECO:0000313" key="2">
    <source>
        <dbReference type="EMBL" id="TDE38817.1"/>
    </source>
</evidence>
<dbReference type="RefSeq" id="WP_132636662.1">
    <property type="nucleotide sequence ID" value="NZ_SMLD01000117.1"/>
</dbReference>
<evidence type="ECO:0000256" key="1">
    <source>
        <dbReference type="SAM" id="MobiDB-lite"/>
    </source>
</evidence>
<dbReference type="EMBL" id="SMLD01000117">
    <property type="protein sequence ID" value="TDE38817.1"/>
    <property type="molecule type" value="Genomic_DNA"/>
</dbReference>
<reference evidence="2 3" key="1">
    <citation type="submission" date="2019-03" db="EMBL/GenBank/DDBJ databases">
        <title>Draft genome sequences of novel Actinobacteria.</title>
        <authorList>
            <person name="Sahin N."/>
            <person name="Ay H."/>
            <person name="Saygin H."/>
        </authorList>
    </citation>
    <scope>NUCLEOTIDE SEQUENCE [LARGE SCALE GENOMIC DNA]</scope>
    <source>
        <strain evidence="2 3">6K102</strain>
    </source>
</reference>
<sequence>MEGIDTVVLTPSGPTHTGPGSQYNNYAPTYVNDPRSRRPVRSSRAAIGNYLQWLHPRFIEPAGYSKAMSRLQEGNAVLLTGASGSGRRSAGQMLLHRLPGAEGPFTQISFSPADDREEPELELASGYRVLIDLSSTSDELYFLARERLEYFHAVVCERHAFLIAVVPDDFEGLLHGELARLVVPIGKPSGQVVLHQHLTLAGIKTPSEFDHPELLDKSMGDIRKISQLVIEGDFLRSGSLQDMIAQAIEAISTPAGNLSAMVAELPGTGRALLLSAAMLNGASVDALHSAAQALQKVAGLPEDDTPVLERAGLSEELGKLTNVAADTDGRIHFSRLGYDGVVRTHFWTDRPDMRVILRDWIGQVVESTGLGAGDRDRVITRFTEQALRTGRPDDLIHLAQVWTNRGTPAERWPDAVRILQLGLEDQRHGAVFRQKIISWAKEPRLPFERGQVLVEVCADVLVQSDPMSALIRLRHLARQEDRRTSSAAREVLTRLAEENLWFCRHLLKRLITRLESTDAPRRVDFELFLHISGPERPASCLITRDLWPLLLQGWKLVMARGEQPVWEPTVRRWLTGVTDGRLSEDTLTMLLDAATGSDSLLSRLYVIALRWARGSEASSALAERFCRRIDDRQGL</sequence>
<name>A0A4R5EVR1_9ACTN</name>
<dbReference type="Proteomes" id="UP000295136">
    <property type="component" value="Unassembled WGS sequence"/>
</dbReference>
<protein>
    <submittedName>
        <fullName evidence="2">Uncharacterized protein</fullName>
    </submittedName>
</protein>
<proteinExistence type="predicted"/>
<feature type="compositionally biased region" description="Polar residues" evidence="1">
    <location>
        <begin position="12"/>
        <end position="27"/>
    </location>
</feature>
<gene>
    <name evidence="2" type="ORF">E1295_33215</name>
</gene>